<comment type="caution">
    <text evidence="3">The sequence shown here is derived from an EMBL/GenBank/DDBJ whole genome shotgun (WGS) entry which is preliminary data.</text>
</comment>
<dbReference type="PROSITE" id="PS51848">
    <property type="entry name" value="BMERB"/>
    <property type="match status" value="1"/>
</dbReference>
<feature type="coiled-coil region" evidence="1">
    <location>
        <begin position="10"/>
        <end position="37"/>
    </location>
</feature>
<dbReference type="Pfam" id="PF12130">
    <property type="entry name" value="bMERB_dom"/>
    <property type="match status" value="1"/>
</dbReference>
<feature type="domain" description="BMERB" evidence="2">
    <location>
        <begin position="1"/>
        <end position="138"/>
    </location>
</feature>
<name>A0A2J8Q221_PANTR</name>
<dbReference type="InterPro" id="IPR022735">
    <property type="entry name" value="bMERB_dom"/>
</dbReference>
<dbReference type="AlphaFoldDB" id="A0A2J8Q221"/>
<evidence type="ECO:0000313" key="4">
    <source>
        <dbReference type="Proteomes" id="UP000236370"/>
    </source>
</evidence>
<evidence type="ECO:0000256" key="1">
    <source>
        <dbReference type="SAM" id="Coils"/>
    </source>
</evidence>
<evidence type="ECO:0000259" key="2">
    <source>
        <dbReference type="PROSITE" id="PS51848"/>
    </source>
</evidence>
<dbReference type="Proteomes" id="UP000236370">
    <property type="component" value="Unassembled WGS sequence"/>
</dbReference>
<evidence type="ECO:0000313" key="3">
    <source>
        <dbReference type="EMBL" id="PNI90331.1"/>
    </source>
</evidence>
<reference evidence="3 4" key="1">
    <citation type="submission" date="2017-12" db="EMBL/GenBank/DDBJ databases">
        <title>High-resolution comparative analysis of great ape genomes.</title>
        <authorList>
            <person name="Pollen A."/>
            <person name="Hastie A."/>
            <person name="Hormozdiari F."/>
            <person name="Dougherty M."/>
            <person name="Liu R."/>
            <person name="Chaisson M."/>
            <person name="Hoppe E."/>
            <person name="Hill C."/>
            <person name="Pang A."/>
            <person name="Hillier L."/>
            <person name="Baker C."/>
            <person name="Armstrong J."/>
            <person name="Shendure J."/>
            <person name="Paten B."/>
            <person name="Wilson R."/>
            <person name="Chao H."/>
            <person name="Schneider V."/>
            <person name="Ventura M."/>
            <person name="Kronenberg Z."/>
            <person name="Murali S."/>
            <person name="Gordon D."/>
            <person name="Cantsilieris S."/>
            <person name="Munson K."/>
            <person name="Nelson B."/>
            <person name="Raja A."/>
            <person name="Underwood J."/>
            <person name="Diekhans M."/>
            <person name="Fiddes I."/>
            <person name="Haussler D."/>
            <person name="Eichler E."/>
        </authorList>
    </citation>
    <scope>NUCLEOTIDE SEQUENCE [LARGE SCALE GENOMIC DNA]</scope>
    <source>
        <strain evidence="3">Yerkes chimp pedigree #C0471</strain>
    </source>
</reference>
<sequence length="138" mass="15575">QEELKRLHRAQIIQRQLQQVEERQRRLEERGVAVEKALRGEADYWGESYYSDLIDLHLGGMYGSACADTNPADTLSPPMLPSPCSQKQGEINPITKWQKHRPFSSSKQSSVLISPLPTCAPEEDLSLLLLPGVVFNFL</sequence>
<protein>
    <submittedName>
        <fullName evidence="3">MICAL3 isoform 6</fullName>
    </submittedName>
</protein>
<keyword evidence="1" id="KW-0175">Coiled coil</keyword>
<accession>A0A2J8Q221</accession>
<organism evidence="3 4">
    <name type="scientific">Pan troglodytes</name>
    <name type="common">Chimpanzee</name>
    <dbReference type="NCBI Taxonomy" id="9598"/>
    <lineage>
        <taxon>Eukaryota</taxon>
        <taxon>Metazoa</taxon>
        <taxon>Chordata</taxon>
        <taxon>Craniata</taxon>
        <taxon>Vertebrata</taxon>
        <taxon>Euteleostomi</taxon>
        <taxon>Mammalia</taxon>
        <taxon>Eutheria</taxon>
        <taxon>Euarchontoglires</taxon>
        <taxon>Primates</taxon>
        <taxon>Haplorrhini</taxon>
        <taxon>Catarrhini</taxon>
        <taxon>Hominidae</taxon>
        <taxon>Pan</taxon>
    </lineage>
</organism>
<proteinExistence type="predicted"/>
<feature type="non-terminal residue" evidence="3">
    <location>
        <position position="1"/>
    </location>
</feature>
<dbReference type="EMBL" id="NBAG03000088">
    <property type="protein sequence ID" value="PNI90331.1"/>
    <property type="molecule type" value="Genomic_DNA"/>
</dbReference>
<gene>
    <name evidence="3" type="ORF">CK820_G0046040</name>
</gene>